<keyword evidence="12" id="KW-1185">Reference proteome</keyword>
<dbReference type="GO" id="GO:0031022">
    <property type="term" value="P:nuclear migration along microfilament"/>
    <property type="evidence" value="ECO:0007669"/>
    <property type="project" value="UniProtKB-ARBA"/>
</dbReference>
<evidence type="ECO:0000313" key="12">
    <source>
        <dbReference type="Proteomes" id="UP001237642"/>
    </source>
</evidence>
<comment type="similarity">
    <text evidence="1">Belongs to the TRAFAC class myosin-kinesin ATPase superfamily. Kinesin family. KIN-14 subfamily.</text>
</comment>
<dbReference type="PRINTS" id="PR00380">
    <property type="entry name" value="KINESINHEAVY"/>
</dbReference>
<dbReference type="GO" id="GO:0009904">
    <property type="term" value="P:chloroplast accumulation movement"/>
    <property type="evidence" value="ECO:0007669"/>
    <property type="project" value="UniProtKB-ARBA"/>
</dbReference>
<evidence type="ECO:0000256" key="3">
    <source>
        <dbReference type="ARBA" id="ARBA00022741"/>
    </source>
</evidence>
<reference evidence="11" key="1">
    <citation type="submission" date="2023-02" db="EMBL/GenBank/DDBJ databases">
        <title>Genome of toxic invasive species Heracleum sosnowskyi carries increased number of genes despite the absence of recent whole-genome duplications.</title>
        <authorList>
            <person name="Schelkunov M."/>
            <person name="Shtratnikova V."/>
            <person name="Makarenko M."/>
            <person name="Klepikova A."/>
            <person name="Omelchenko D."/>
            <person name="Novikova G."/>
            <person name="Obukhova E."/>
            <person name="Bogdanov V."/>
            <person name="Penin A."/>
            <person name="Logacheva M."/>
        </authorList>
    </citation>
    <scope>NUCLEOTIDE SEQUENCE</scope>
    <source>
        <strain evidence="11">Hsosn_3</strain>
        <tissue evidence="11">Leaf</tissue>
    </source>
</reference>
<dbReference type="AlphaFoldDB" id="A0AAD8HR04"/>
<dbReference type="FunFam" id="3.40.850.10:FF:000058">
    <property type="entry name" value="kinesin-like protein KIN-14B isoform X1"/>
    <property type="match status" value="1"/>
</dbReference>
<dbReference type="GO" id="GO:0008017">
    <property type="term" value="F:microtubule binding"/>
    <property type="evidence" value="ECO:0007669"/>
    <property type="project" value="InterPro"/>
</dbReference>
<feature type="region of interest" description="Disordered" evidence="9">
    <location>
        <begin position="835"/>
        <end position="856"/>
    </location>
</feature>
<dbReference type="PROSITE" id="PS50067">
    <property type="entry name" value="KINESIN_MOTOR_2"/>
    <property type="match status" value="1"/>
</dbReference>
<dbReference type="InterPro" id="IPR001752">
    <property type="entry name" value="Kinesin_motor_dom"/>
</dbReference>
<dbReference type="SUPFAM" id="SSF52540">
    <property type="entry name" value="P-loop containing nucleoside triphosphate hydrolases"/>
    <property type="match status" value="1"/>
</dbReference>
<dbReference type="InterPro" id="IPR027417">
    <property type="entry name" value="P-loop_NTPase"/>
</dbReference>
<evidence type="ECO:0000259" key="10">
    <source>
        <dbReference type="PROSITE" id="PS50067"/>
    </source>
</evidence>
<accession>A0AAD8HR04</accession>
<dbReference type="EMBL" id="JAUIZM010000008">
    <property type="protein sequence ID" value="KAK1370843.1"/>
    <property type="molecule type" value="Genomic_DNA"/>
</dbReference>
<evidence type="ECO:0000256" key="7">
    <source>
        <dbReference type="PROSITE-ProRule" id="PRU00283"/>
    </source>
</evidence>
<dbReference type="GO" id="GO:0005829">
    <property type="term" value="C:cytosol"/>
    <property type="evidence" value="ECO:0007669"/>
    <property type="project" value="UniProtKB-ARBA"/>
</dbReference>
<keyword evidence="4 7" id="KW-0067">ATP-binding</keyword>
<feature type="domain" description="Kinesin motor" evidence="10">
    <location>
        <begin position="140"/>
        <end position="457"/>
    </location>
</feature>
<dbReference type="PANTHER" id="PTHR47972:SF22">
    <property type="entry name" value="KINESIN-LIKE PROTEIN KIN-14A-RELATED"/>
    <property type="match status" value="1"/>
</dbReference>
<comment type="caution">
    <text evidence="11">The sequence shown here is derived from an EMBL/GenBank/DDBJ whole genome shotgun (WGS) entry which is preliminary data.</text>
</comment>
<dbReference type="GO" id="GO:0005886">
    <property type="term" value="C:plasma membrane"/>
    <property type="evidence" value="ECO:0007669"/>
    <property type="project" value="UniProtKB-ARBA"/>
</dbReference>
<dbReference type="Pfam" id="PF00225">
    <property type="entry name" value="Kinesin"/>
    <property type="match status" value="1"/>
</dbReference>
<keyword evidence="5 8" id="KW-0175">Coiled coil</keyword>
<evidence type="ECO:0000256" key="9">
    <source>
        <dbReference type="SAM" id="MobiDB-lite"/>
    </source>
</evidence>
<dbReference type="Gene3D" id="3.40.850.10">
    <property type="entry name" value="Kinesin motor domain"/>
    <property type="match status" value="1"/>
</dbReference>
<evidence type="ECO:0000256" key="8">
    <source>
        <dbReference type="SAM" id="Coils"/>
    </source>
</evidence>
<dbReference type="GO" id="GO:0005524">
    <property type="term" value="F:ATP binding"/>
    <property type="evidence" value="ECO:0007669"/>
    <property type="project" value="UniProtKB-UniRule"/>
</dbReference>
<dbReference type="Proteomes" id="UP001237642">
    <property type="component" value="Unassembled WGS sequence"/>
</dbReference>
<organism evidence="11 12">
    <name type="scientific">Heracleum sosnowskyi</name>
    <dbReference type="NCBI Taxonomy" id="360622"/>
    <lineage>
        <taxon>Eukaryota</taxon>
        <taxon>Viridiplantae</taxon>
        <taxon>Streptophyta</taxon>
        <taxon>Embryophyta</taxon>
        <taxon>Tracheophyta</taxon>
        <taxon>Spermatophyta</taxon>
        <taxon>Magnoliopsida</taxon>
        <taxon>eudicotyledons</taxon>
        <taxon>Gunneridae</taxon>
        <taxon>Pentapetalae</taxon>
        <taxon>asterids</taxon>
        <taxon>campanulids</taxon>
        <taxon>Apiales</taxon>
        <taxon>Apiaceae</taxon>
        <taxon>Apioideae</taxon>
        <taxon>apioid superclade</taxon>
        <taxon>Tordylieae</taxon>
        <taxon>Tordyliinae</taxon>
        <taxon>Heracleum</taxon>
    </lineage>
</organism>
<dbReference type="GO" id="GO:0009903">
    <property type="term" value="P:chloroplast avoidance movement"/>
    <property type="evidence" value="ECO:0007669"/>
    <property type="project" value="UniProtKB-ARBA"/>
</dbReference>
<dbReference type="GO" id="GO:0005874">
    <property type="term" value="C:microtubule"/>
    <property type="evidence" value="ECO:0007669"/>
    <property type="project" value="UniProtKB-KW"/>
</dbReference>
<evidence type="ECO:0000256" key="6">
    <source>
        <dbReference type="ARBA" id="ARBA00023175"/>
    </source>
</evidence>
<evidence type="ECO:0000256" key="5">
    <source>
        <dbReference type="ARBA" id="ARBA00023054"/>
    </source>
</evidence>
<reference evidence="11" key="2">
    <citation type="submission" date="2023-05" db="EMBL/GenBank/DDBJ databases">
        <authorList>
            <person name="Schelkunov M.I."/>
        </authorList>
    </citation>
    <scope>NUCLEOTIDE SEQUENCE</scope>
    <source>
        <strain evidence="11">Hsosn_3</strain>
        <tissue evidence="11">Leaf</tissue>
    </source>
</reference>
<feature type="compositionally biased region" description="Polar residues" evidence="9">
    <location>
        <begin position="667"/>
        <end position="688"/>
    </location>
</feature>
<proteinExistence type="inferred from homology"/>
<protein>
    <submittedName>
        <fullName evidence="11">Kinesin-like protein KIN-14B</fullName>
    </submittedName>
</protein>
<dbReference type="GO" id="GO:0007018">
    <property type="term" value="P:microtubule-based movement"/>
    <property type="evidence" value="ECO:0007669"/>
    <property type="project" value="InterPro"/>
</dbReference>
<evidence type="ECO:0000256" key="2">
    <source>
        <dbReference type="ARBA" id="ARBA00022701"/>
    </source>
</evidence>
<feature type="binding site" evidence="7">
    <location>
        <begin position="221"/>
        <end position="228"/>
    </location>
    <ligand>
        <name>ATP</name>
        <dbReference type="ChEBI" id="CHEBI:30616"/>
    </ligand>
</feature>
<dbReference type="PANTHER" id="PTHR47972">
    <property type="entry name" value="KINESIN-LIKE PROTEIN KLP-3"/>
    <property type="match status" value="1"/>
</dbReference>
<keyword evidence="2" id="KW-0493">Microtubule</keyword>
<dbReference type="InterPro" id="IPR036961">
    <property type="entry name" value="Kinesin_motor_dom_sf"/>
</dbReference>
<sequence length="1254" mass="139083">MSDEKNRWSWDVPGFEAKRPAAVASGDQKSPPLVRRYSIASPLARPHFDGAKQRVVVAKLNKLKDKVQVTKEDYFKLRQEASDFQEYSNTKLDNVISYLQVLAEKTHKLDQAAIETESNISPHLDENGRMSNELLTTKGNIKVFCRTRPLFDDEGPSVVEFPDDYTIRVSTDDDNVSNPKRDYEFDRVYRPHVSQAEIFSDVKPLVQSALDGCNVSIFCYGQSHSGKTHTMEGCSSDSGLYGRCFEELFDVSNSDTTSASRFDFCLSIFELYNDQVRDLLSVSGDSKSKVLLGTLGSEDSLVNLLQEKVDSPVECSNVLTMALKNRGVDLLKFNVSHLIITIHIYNKNLNTNETVCSKISLVDLAGSSSLNLQDDSGEQAKDLLHVMKSLSALGDVMTCSTSEKDIVPYEKSTLTKVLADSIGGSSKTLMIVNLCPNKSNLRETLASLNFAARARHATLGHGNRDTIKKWMDVANDARWEMYEKEKECNGLKQEVILVKQALKHANDQCVLLFNEVQKAWKVSFTIQSDLKSENIILVEKHKTEKDQNAQLRNQVAQLLKVEQDQKLQMQQRDSTIEILQDKLRSIESELNKAHLSNDDKSTMNLESRIVAQPTSNANSEDKDSVSVTKKLEEELIKRDALIERLHEENEKLFERLTEKAASARLPQVSNSSPKLLTNGQAGNSGRNDSTGKGRSADAAPLSTTSKMEGSTALVKAGPEKVKTTPAGEYLTSALNDFDPDKYDGLATISDGANKLLMLVLAAVIKAGASREHEILSEIRDSVISFIRKMEPKRVMDTVLVSRVRILYLRSLLSRSPELQSIKILPVDRFLEKANNGRSRSASRGSSPGRSPSHLDSSMRNALVDEHIQRFKINIKPEKKSKLSSVVLKIRGIDQEAWRHHMTGEKLREITDEAKAFAVGNKALAALVVHTPTDGWMAGLGVAMPPSTDALGQLLGEYAKRVYNSQLQHLKDIAGTLATEIAEDSLQVAKLRSALESVDHKRRKLLQQMRNDEALLTLQDGGSPIRNPSTAAEDARLASLISLDVILKQVKDIIRQSSVNTLAKSKKKAMLATLDELEERMPSLLDMDHPCAQMNIAEARHAVERISEEDDVVQETPDASKVTAEFGSGPEIDVAQWNVLQFNTGSTTPFIIKCGANSNSELVIKADARVEEPKSGEIVRVVPRPTVLENMTLEEMKEVFGQLPEALSLLALARTSDGTRARYSRLYRTLAMKVPALRDLVGELEKGGELKDGRS</sequence>
<feature type="coiled-coil region" evidence="8">
    <location>
        <begin position="541"/>
        <end position="596"/>
    </location>
</feature>
<evidence type="ECO:0000256" key="4">
    <source>
        <dbReference type="ARBA" id="ARBA00022840"/>
    </source>
</evidence>
<feature type="compositionally biased region" description="Low complexity" evidence="9">
    <location>
        <begin position="835"/>
        <end position="851"/>
    </location>
</feature>
<keyword evidence="3 7" id="KW-0547">Nucleotide-binding</keyword>
<name>A0AAD8HR04_9APIA</name>
<evidence type="ECO:0000313" key="11">
    <source>
        <dbReference type="EMBL" id="KAK1370843.1"/>
    </source>
</evidence>
<gene>
    <name evidence="11" type="ORF">POM88_036935</name>
</gene>
<keyword evidence="6 7" id="KW-0505">Motor protein</keyword>
<dbReference type="GO" id="GO:0003777">
    <property type="term" value="F:microtubule motor activity"/>
    <property type="evidence" value="ECO:0007669"/>
    <property type="project" value="InterPro"/>
</dbReference>
<dbReference type="InterPro" id="IPR027640">
    <property type="entry name" value="Kinesin-like_fam"/>
</dbReference>
<evidence type="ECO:0000256" key="1">
    <source>
        <dbReference type="ARBA" id="ARBA00010899"/>
    </source>
</evidence>
<feature type="region of interest" description="Disordered" evidence="9">
    <location>
        <begin position="661"/>
        <end position="718"/>
    </location>
</feature>
<dbReference type="SMART" id="SM00129">
    <property type="entry name" value="KISc"/>
    <property type="match status" value="1"/>
</dbReference>